<dbReference type="Proteomes" id="UP000265520">
    <property type="component" value="Unassembled WGS sequence"/>
</dbReference>
<proteinExistence type="predicted"/>
<evidence type="ECO:0000313" key="2">
    <source>
        <dbReference type="Proteomes" id="UP000265520"/>
    </source>
</evidence>
<organism evidence="1 2">
    <name type="scientific">Trifolium medium</name>
    <dbReference type="NCBI Taxonomy" id="97028"/>
    <lineage>
        <taxon>Eukaryota</taxon>
        <taxon>Viridiplantae</taxon>
        <taxon>Streptophyta</taxon>
        <taxon>Embryophyta</taxon>
        <taxon>Tracheophyta</taxon>
        <taxon>Spermatophyta</taxon>
        <taxon>Magnoliopsida</taxon>
        <taxon>eudicotyledons</taxon>
        <taxon>Gunneridae</taxon>
        <taxon>Pentapetalae</taxon>
        <taxon>rosids</taxon>
        <taxon>fabids</taxon>
        <taxon>Fabales</taxon>
        <taxon>Fabaceae</taxon>
        <taxon>Papilionoideae</taxon>
        <taxon>50 kb inversion clade</taxon>
        <taxon>NPAAA clade</taxon>
        <taxon>Hologalegina</taxon>
        <taxon>IRL clade</taxon>
        <taxon>Trifolieae</taxon>
        <taxon>Trifolium</taxon>
    </lineage>
</organism>
<dbReference type="EMBL" id="LXQA011457976">
    <property type="protein sequence ID" value="MCI97907.1"/>
    <property type="molecule type" value="Genomic_DNA"/>
</dbReference>
<evidence type="ECO:0000313" key="1">
    <source>
        <dbReference type="EMBL" id="MCI97907.1"/>
    </source>
</evidence>
<name>A0A392WBV3_9FABA</name>
<dbReference type="AlphaFoldDB" id="A0A392WBV3"/>
<reference evidence="1 2" key="1">
    <citation type="journal article" date="2018" name="Front. Plant Sci.">
        <title>Red Clover (Trifolium pratense) and Zigzag Clover (T. medium) - A Picture of Genomic Similarities and Differences.</title>
        <authorList>
            <person name="Dluhosova J."/>
            <person name="Istvanek J."/>
            <person name="Nedelnik J."/>
            <person name="Repkova J."/>
        </authorList>
    </citation>
    <scope>NUCLEOTIDE SEQUENCE [LARGE SCALE GENOMIC DNA]</scope>
    <source>
        <strain evidence="2">cv. 10/8</strain>
        <tissue evidence="1">Leaf</tissue>
    </source>
</reference>
<accession>A0A392WBV3</accession>
<feature type="non-terminal residue" evidence="1">
    <location>
        <position position="47"/>
    </location>
</feature>
<comment type="caution">
    <text evidence="1">The sequence shown here is derived from an EMBL/GenBank/DDBJ whole genome shotgun (WGS) entry which is preliminary data.</text>
</comment>
<keyword evidence="2" id="KW-1185">Reference proteome</keyword>
<protein>
    <submittedName>
        <fullName evidence="1">Uncharacterized protein</fullName>
    </submittedName>
</protein>
<sequence>MKRKREGFEKESNLKLLANALTTQQNHSENILLVIATSVKGKEILIE</sequence>